<dbReference type="AlphaFoldDB" id="A0A9P3GGA9"/>
<keyword evidence="5" id="KW-0539">Nucleus</keyword>
<evidence type="ECO:0000256" key="8">
    <source>
        <dbReference type="SAM" id="MobiDB-lite"/>
    </source>
</evidence>
<evidence type="ECO:0000256" key="4">
    <source>
        <dbReference type="ARBA" id="ARBA00023163"/>
    </source>
</evidence>
<dbReference type="Pfam" id="PF03847">
    <property type="entry name" value="TFIID_20kDa"/>
    <property type="match status" value="1"/>
</dbReference>
<dbReference type="InterPro" id="IPR009072">
    <property type="entry name" value="Histone-fold"/>
</dbReference>
<dbReference type="PANTHER" id="PTHR12264:SF21">
    <property type="entry name" value="TRANSCRIPTION INITIATION FACTOR TFIID SUBUNIT 12"/>
    <property type="match status" value="1"/>
</dbReference>
<evidence type="ECO:0000256" key="7">
    <source>
        <dbReference type="ARBA" id="ARBA00093657"/>
    </source>
</evidence>
<proteinExistence type="inferred from homology"/>
<accession>A0A9P3GGA9</accession>
<evidence type="ECO:0000256" key="5">
    <source>
        <dbReference type="ARBA" id="ARBA00023242"/>
    </source>
</evidence>
<feature type="domain" description="Transcription initiation factor TFIID subunit 12" evidence="9">
    <location>
        <begin position="181"/>
        <end position="247"/>
    </location>
</feature>
<dbReference type="PANTHER" id="PTHR12264">
    <property type="entry name" value="TRANSCRIPTION INITIATION FACTOR TFIID SUBUNIT 12"/>
    <property type="match status" value="1"/>
</dbReference>
<evidence type="ECO:0000313" key="10">
    <source>
        <dbReference type="EMBL" id="GJE94416.1"/>
    </source>
</evidence>
<evidence type="ECO:0000256" key="3">
    <source>
        <dbReference type="ARBA" id="ARBA00023015"/>
    </source>
</evidence>
<protein>
    <recommendedName>
        <fullName evidence="6">TBP-associated factor 12</fullName>
    </recommendedName>
    <alternativeName>
        <fullName evidence="7">Transcription initiation factor TFIID subunit 12</fullName>
    </alternativeName>
</protein>
<feature type="region of interest" description="Disordered" evidence="8">
    <location>
        <begin position="70"/>
        <end position="129"/>
    </location>
</feature>
<dbReference type="EMBL" id="BPQB01000040">
    <property type="protein sequence ID" value="GJE94416.1"/>
    <property type="molecule type" value="Genomic_DNA"/>
</dbReference>
<evidence type="ECO:0000256" key="2">
    <source>
        <dbReference type="ARBA" id="ARBA00007530"/>
    </source>
</evidence>
<comment type="similarity">
    <text evidence="2">Belongs to the TAF12 family.</text>
</comment>
<gene>
    <name evidence="10" type="ORF">PsYK624_105850</name>
</gene>
<evidence type="ECO:0000313" key="11">
    <source>
        <dbReference type="Proteomes" id="UP000703269"/>
    </source>
</evidence>
<feature type="compositionally biased region" description="Low complexity" evidence="8">
    <location>
        <begin position="119"/>
        <end position="129"/>
    </location>
</feature>
<dbReference type="GO" id="GO:0005669">
    <property type="term" value="C:transcription factor TFIID complex"/>
    <property type="evidence" value="ECO:0007669"/>
    <property type="project" value="InterPro"/>
</dbReference>
<dbReference type="OrthoDB" id="2193432at2759"/>
<dbReference type="GO" id="GO:0003677">
    <property type="term" value="F:DNA binding"/>
    <property type="evidence" value="ECO:0007669"/>
    <property type="project" value="TreeGrafter"/>
</dbReference>
<dbReference type="GO" id="GO:0017025">
    <property type="term" value="F:TBP-class protein binding"/>
    <property type="evidence" value="ECO:0007669"/>
    <property type="project" value="TreeGrafter"/>
</dbReference>
<sequence length="305" mass="32571">MASSSSTPADAGTANIITALGSAFKSQTGEHVSSDKIAALLIQNMEQLGELAKQGKLNSQQIQQLKEYADKHKTTGSSKPPESIAPQAIKTSSTTSPFLGQTPSNESGYPISSTPPAVTGTGPQQWQTTQQGRPTLTAGIASGRIAGTPAQIARSADDATSYTFEDTRARRKNTPGDQSMRRTIQDLVASIDPNVKIEPEVEDLLLDIADEFIDSVTNFGCRLAKHRNGDTLEVRDLQLHLERNHNIRIPGFASDDTRISLSQTAIAPAAAAGGASKKGTQSSQVTQRQQRLAQVQQAKREAKLL</sequence>
<dbReference type="CDD" id="cd07981">
    <property type="entry name" value="HFD_TAF12"/>
    <property type="match status" value="1"/>
</dbReference>
<organism evidence="10 11">
    <name type="scientific">Phanerochaete sordida</name>
    <dbReference type="NCBI Taxonomy" id="48140"/>
    <lineage>
        <taxon>Eukaryota</taxon>
        <taxon>Fungi</taxon>
        <taxon>Dikarya</taxon>
        <taxon>Basidiomycota</taxon>
        <taxon>Agaricomycotina</taxon>
        <taxon>Agaricomycetes</taxon>
        <taxon>Polyporales</taxon>
        <taxon>Phanerochaetaceae</taxon>
        <taxon>Phanerochaete</taxon>
    </lineage>
</organism>
<dbReference type="Proteomes" id="UP000703269">
    <property type="component" value="Unassembled WGS sequence"/>
</dbReference>
<feature type="region of interest" description="Disordered" evidence="8">
    <location>
        <begin position="271"/>
        <end position="293"/>
    </location>
</feature>
<dbReference type="InterPro" id="IPR037794">
    <property type="entry name" value="TAF12"/>
</dbReference>
<reference evidence="10 11" key="1">
    <citation type="submission" date="2021-08" db="EMBL/GenBank/DDBJ databases">
        <title>Draft Genome Sequence of Phanerochaete sordida strain YK-624.</title>
        <authorList>
            <person name="Mori T."/>
            <person name="Dohra H."/>
            <person name="Suzuki T."/>
            <person name="Kawagishi H."/>
            <person name="Hirai H."/>
        </authorList>
    </citation>
    <scope>NUCLEOTIDE SEQUENCE [LARGE SCALE GENOMIC DNA]</scope>
    <source>
        <strain evidence="10 11">YK-624</strain>
    </source>
</reference>
<comment type="caution">
    <text evidence="10">The sequence shown here is derived from an EMBL/GenBank/DDBJ whole genome shotgun (WGS) entry which is preliminary data.</text>
</comment>
<evidence type="ECO:0000256" key="1">
    <source>
        <dbReference type="ARBA" id="ARBA00004123"/>
    </source>
</evidence>
<evidence type="ECO:0000259" key="9">
    <source>
        <dbReference type="Pfam" id="PF03847"/>
    </source>
</evidence>
<dbReference type="FunFam" id="1.10.20.10:FF:000011">
    <property type="entry name" value="Transcription initiation factor TFIID subunit 12"/>
    <property type="match status" value="1"/>
</dbReference>
<dbReference type="InterPro" id="IPR003228">
    <property type="entry name" value="TFIID_TAF12_dom"/>
</dbReference>
<dbReference type="Gene3D" id="1.10.20.10">
    <property type="entry name" value="Histone, subunit A"/>
    <property type="match status" value="1"/>
</dbReference>
<keyword evidence="4" id="KW-0804">Transcription</keyword>
<dbReference type="SUPFAM" id="SSF47113">
    <property type="entry name" value="Histone-fold"/>
    <property type="match status" value="1"/>
</dbReference>
<evidence type="ECO:0000256" key="6">
    <source>
        <dbReference type="ARBA" id="ARBA00075089"/>
    </source>
</evidence>
<dbReference type="GO" id="GO:0051123">
    <property type="term" value="P:RNA polymerase II preinitiation complex assembly"/>
    <property type="evidence" value="ECO:0007669"/>
    <property type="project" value="TreeGrafter"/>
</dbReference>
<keyword evidence="3" id="KW-0805">Transcription regulation</keyword>
<feature type="compositionally biased region" description="Polar residues" evidence="8">
    <location>
        <begin position="89"/>
        <end position="116"/>
    </location>
</feature>
<keyword evidence="11" id="KW-1185">Reference proteome</keyword>
<name>A0A9P3GGA9_9APHY</name>
<dbReference type="GO" id="GO:0000124">
    <property type="term" value="C:SAGA complex"/>
    <property type="evidence" value="ECO:0007669"/>
    <property type="project" value="InterPro"/>
</dbReference>
<dbReference type="GO" id="GO:0046982">
    <property type="term" value="F:protein heterodimerization activity"/>
    <property type="evidence" value="ECO:0007669"/>
    <property type="project" value="InterPro"/>
</dbReference>
<comment type="subcellular location">
    <subcellularLocation>
        <location evidence="1">Nucleus</location>
    </subcellularLocation>
</comment>